<dbReference type="InterPro" id="IPR000219">
    <property type="entry name" value="DH_dom"/>
</dbReference>
<dbReference type="InterPro" id="IPR011993">
    <property type="entry name" value="PH-like_dom_sf"/>
</dbReference>
<dbReference type="Gene3D" id="1.20.900.10">
    <property type="entry name" value="Dbl homology (DH) domain"/>
    <property type="match status" value="1"/>
</dbReference>
<feature type="compositionally biased region" description="Polar residues" evidence="1">
    <location>
        <begin position="65"/>
        <end position="80"/>
    </location>
</feature>
<proteinExistence type="predicted"/>
<dbReference type="InterPro" id="IPR035899">
    <property type="entry name" value="DBL_dom_sf"/>
</dbReference>
<dbReference type="PROSITE" id="PS50010">
    <property type="entry name" value="DH_2"/>
    <property type="match status" value="1"/>
</dbReference>
<evidence type="ECO:0000256" key="1">
    <source>
        <dbReference type="SAM" id="MobiDB-lite"/>
    </source>
</evidence>
<sequence>MSSSSSSSSRDSHSSFGSSVTLASSASASQHADSGCYCSDREGDGSRTDFPTLPDHPAGPRCDFNTISNRSSRGQNQSESLRPDMIYAPIATEAMASDPKLSYLDRVVLEVLQTERMYVRDLRSIVEDYVGCIIDSPELPLEPEEVSIIFGNVEDIYALHRYGNHRKHTIGGNRCLSSSPQEIQIQLNDWEGPPLERYGELVLEGSFHVHRAKHERTLFLFHKILLLVKRRDDGYFYKGHILCSNLMLTLCLGGVMAAAVSFIPQARVLEDKRLWITELKRLIIENHPGTIPLKVRLSTSRKNRGNKYRSRRISRITRESWTYEAGITIALFLYKRGPWCNS</sequence>
<keyword evidence="2" id="KW-1133">Transmembrane helix</keyword>
<dbReference type="GO" id="GO:0005085">
    <property type="term" value="F:guanyl-nucleotide exchange factor activity"/>
    <property type="evidence" value="ECO:0007669"/>
    <property type="project" value="InterPro"/>
</dbReference>
<feature type="compositionally biased region" description="Low complexity" evidence="1">
    <location>
        <begin position="1"/>
        <end position="29"/>
    </location>
</feature>
<evidence type="ECO:0000259" key="3">
    <source>
        <dbReference type="PROSITE" id="PS50010"/>
    </source>
</evidence>
<dbReference type="AlphaFoldDB" id="A0A8C4R6S0"/>
<keyword evidence="2" id="KW-0812">Transmembrane</keyword>
<feature type="domain" description="DH" evidence="3">
    <location>
        <begin position="103"/>
        <end position="204"/>
    </location>
</feature>
<name>A0A8C4R6S0_EPTBU</name>
<dbReference type="GeneTree" id="ENSGT00940000157723"/>
<keyword evidence="5" id="KW-1185">Reference proteome</keyword>
<dbReference type="PANTHER" id="PTHR45924">
    <property type="entry name" value="FI17866P1"/>
    <property type="match status" value="1"/>
</dbReference>
<dbReference type="GO" id="GO:0031267">
    <property type="term" value="F:small GTPase binding"/>
    <property type="evidence" value="ECO:0007669"/>
    <property type="project" value="TreeGrafter"/>
</dbReference>
<accession>A0A8C4R6S0</accession>
<reference evidence="4" key="2">
    <citation type="submission" date="2025-09" db="UniProtKB">
        <authorList>
            <consortium name="Ensembl"/>
        </authorList>
    </citation>
    <scope>IDENTIFICATION</scope>
</reference>
<feature type="transmembrane region" description="Helical" evidence="2">
    <location>
        <begin position="246"/>
        <end position="263"/>
    </location>
</feature>
<dbReference type="Pfam" id="PF22697">
    <property type="entry name" value="SOS1_NGEF_PH"/>
    <property type="match status" value="1"/>
</dbReference>
<protein>
    <recommendedName>
        <fullName evidence="3">DH domain-containing protein</fullName>
    </recommendedName>
</protein>
<dbReference type="SUPFAM" id="SSF50729">
    <property type="entry name" value="PH domain-like"/>
    <property type="match status" value="1"/>
</dbReference>
<dbReference type="Pfam" id="PF00621">
    <property type="entry name" value="RhoGEF"/>
    <property type="match status" value="1"/>
</dbReference>
<dbReference type="Gene3D" id="2.30.29.30">
    <property type="entry name" value="Pleckstrin-homology domain (PH domain)/Phosphotyrosine-binding domain (PTB)"/>
    <property type="match status" value="1"/>
</dbReference>
<dbReference type="InterPro" id="IPR055251">
    <property type="entry name" value="SOS1_NGEF_PH"/>
</dbReference>
<dbReference type="Proteomes" id="UP000694388">
    <property type="component" value="Unplaced"/>
</dbReference>
<dbReference type="SUPFAM" id="SSF48065">
    <property type="entry name" value="DBL homology domain (DH-domain)"/>
    <property type="match status" value="1"/>
</dbReference>
<feature type="region of interest" description="Disordered" evidence="1">
    <location>
        <begin position="1"/>
        <end position="83"/>
    </location>
</feature>
<reference evidence="4" key="1">
    <citation type="submission" date="2025-08" db="UniProtKB">
        <authorList>
            <consortium name="Ensembl"/>
        </authorList>
    </citation>
    <scope>IDENTIFICATION</scope>
</reference>
<keyword evidence="2" id="KW-0472">Membrane</keyword>
<evidence type="ECO:0000313" key="4">
    <source>
        <dbReference type="Ensembl" id="ENSEBUP00000026174.1"/>
    </source>
</evidence>
<dbReference type="PANTHER" id="PTHR45924:SF2">
    <property type="entry name" value="FI17866P1"/>
    <property type="match status" value="1"/>
</dbReference>
<evidence type="ECO:0000313" key="5">
    <source>
        <dbReference type="Proteomes" id="UP000694388"/>
    </source>
</evidence>
<dbReference type="Ensembl" id="ENSEBUT00000026750.1">
    <property type="protein sequence ID" value="ENSEBUP00000026174.1"/>
    <property type="gene ID" value="ENSEBUG00000016124.1"/>
</dbReference>
<organism evidence="4 5">
    <name type="scientific">Eptatretus burgeri</name>
    <name type="common">Inshore hagfish</name>
    <dbReference type="NCBI Taxonomy" id="7764"/>
    <lineage>
        <taxon>Eukaryota</taxon>
        <taxon>Metazoa</taxon>
        <taxon>Chordata</taxon>
        <taxon>Craniata</taxon>
        <taxon>Vertebrata</taxon>
        <taxon>Cyclostomata</taxon>
        <taxon>Myxini</taxon>
        <taxon>Myxiniformes</taxon>
        <taxon>Myxinidae</taxon>
        <taxon>Eptatretinae</taxon>
        <taxon>Eptatretus</taxon>
    </lineage>
</organism>
<evidence type="ECO:0000256" key="2">
    <source>
        <dbReference type="SAM" id="Phobius"/>
    </source>
</evidence>